<proteinExistence type="predicted"/>
<evidence type="ECO:0000313" key="1">
    <source>
        <dbReference type="EMBL" id="OLZ63849.1"/>
    </source>
</evidence>
<keyword evidence="2" id="KW-1185">Reference proteome</keyword>
<accession>A0ABX3G0N5</accession>
<name>A0ABX3G0N5_9ACTN</name>
<reference evidence="1 2" key="1">
    <citation type="submission" date="2016-01" db="EMBL/GenBank/DDBJ databases">
        <title>Streptomyces amritsarensis strain MTCC 11845 genome sequencing and assembly.</title>
        <authorList>
            <person name="Sharma D."/>
            <person name="Nair G.R."/>
            <person name="Kaur G."/>
            <person name="Manhas R.K."/>
            <person name="Mayilraj S."/>
        </authorList>
    </citation>
    <scope>NUCLEOTIDE SEQUENCE [LARGE SCALE GENOMIC DNA]</scope>
    <source>
        <strain evidence="1 2">MTCC 11845</strain>
    </source>
</reference>
<dbReference type="Proteomes" id="UP000187151">
    <property type="component" value="Unassembled WGS sequence"/>
</dbReference>
<sequence>MAYAVVPGQSLPPGFIITSRFEVPTLNEPGALPGATRWGSPMLGANLRFVVSTIRTGVVTSSGFSAPDGIPQS</sequence>
<evidence type="ECO:0000313" key="2">
    <source>
        <dbReference type="Proteomes" id="UP000187151"/>
    </source>
</evidence>
<dbReference type="EMBL" id="MQUR01000046">
    <property type="protein sequence ID" value="OLZ63849.1"/>
    <property type="molecule type" value="Genomic_DNA"/>
</dbReference>
<protein>
    <submittedName>
        <fullName evidence="1">Uncharacterized protein</fullName>
    </submittedName>
</protein>
<organism evidence="1 2">
    <name type="scientific">Streptomyces amritsarensis</name>
    <dbReference type="NCBI Taxonomy" id="681158"/>
    <lineage>
        <taxon>Bacteria</taxon>
        <taxon>Bacillati</taxon>
        <taxon>Actinomycetota</taxon>
        <taxon>Actinomycetes</taxon>
        <taxon>Kitasatosporales</taxon>
        <taxon>Streptomycetaceae</taxon>
        <taxon>Streptomyces</taxon>
    </lineage>
</organism>
<gene>
    <name evidence="1" type="ORF">AVW11_19875</name>
</gene>
<comment type="caution">
    <text evidence="1">The sequence shown here is derived from an EMBL/GenBank/DDBJ whole genome shotgun (WGS) entry which is preliminary data.</text>
</comment>